<accession>A0A835LQP7</accession>
<proteinExistence type="predicted"/>
<dbReference type="Proteomes" id="UP000631114">
    <property type="component" value="Unassembled WGS sequence"/>
</dbReference>
<reference evidence="1 2" key="1">
    <citation type="submission" date="2020-10" db="EMBL/GenBank/DDBJ databases">
        <title>The Coptis chinensis genome and diversification of protoberbering-type alkaloids.</title>
        <authorList>
            <person name="Wang B."/>
            <person name="Shu S."/>
            <person name="Song C."/>
            <person name="Liu Y."/>
        </authorList>
    </citation>
    <scope>NUCLEOTIDE SEQUENCE [LARGE SCALE GENOMIC DNA]</scope>
    <source>
        <strain evidence="1">HL-2020</strain>
        <tissue evidence="1">Leaf</tissue>
    </source>
</reference>
<name>A0A835LQP7_9MAGN</name>
<comment type="caution">
    <text evidence="1">The sequence shown here is derived from an EMBL/GenBank/DDBJ whole genome shotgun (WGS) entry which is preliminary data.</text>
</comment>
<evidence type="ECO:0000313" key="2">
    <source>
        <dbReference type="Proteomes" id="UP000631114"/>
    </source>
</evidence>
<gene>
    <name evidence="1" type="ORF">IFM89_002497</name>
</gene>
<evidence type="ECO:0000313" key="1">
    <source>
        <dbReference type="EMBL" id="KAF9600024.1"/>
    </source>
</evidence>
<organism evidence="1 2">
    <name type="scientific">Coptis chinensis</name>
    <dbReference type="NCBI Taxonomy" id="261450"/>
    <lineage>
        <taxon>Eukaryota</taxon>
        <taxon>Viridiplantae</taxon>
        <taxon>Streptophyta</taxon>
        <taxon>Embryophyta</taxon>
        <taxon>Tracheophyta</taxon>
        <taxon>Spermatophyta</taxon>
        <taxon>Magnoliopsida</taxon>
        <taxon>Ranunculales</taxon>
        <taxon>Ranunculaceae</taxon>
        <taxon>Coptidoideae</taxon>
        <taxon>Coptis</taxon>
    </lineage>
</organism>
<protein>
    <submittedName>
        <fullName evidence="1">Uncharacterized protein</fullName>
    </submittedName>
</protein>
<dbReference type="AlphaFoldDB" id="A0A835LQP7"/>
<keyword evidence="2" id="KW-1185">Reference proteome</keyword>
<sequence>MKSKDGTPLIINRFIPHIHRIYWLPRKYGLQIFGNDHESSVGLGCQDGRVFDAVEVAGKNVMSTTSTVTTDLVSH</sequence>
<feature type="non-terminal residue" evidence="1">
    <location>
        <position position="75"/>
    </location>
</feature>
<dbReference type="EMBL" id="JADFTS010000006">
    <property type="protein sequence ID" value="KAF9600024.1"/>
    <property type="molecule type" value="Genomic_DNA"/>
</dbReference>